<protein>
    <submittedName>
        <fullName evidence="3">Transcriptional regulator containing an HTH domain fused to a Zn-ribbon</fullName>
    </submittedName>
</protein>
<evidence type="ECO:0000313" key="3">
    <source>
        <dbReference type="EMBL" id="VBB43900.1"/>
    </source>
</evidence>
<dbReference type="EMBL" id="UPXX01000027">
    <property type="protein sequence ID" value="VBB43900.1"/>
    <property type="molecule type" value="Genomic_DNA"/>
</dbReference>
<evidence type="ECO:0000259" key="1">
    <source>
        <dbReference type="Pfam" id="PF21476"/>
    </source>
</evidence>
<feature type="domain" description="PF0610-like winged HTH N-terminal" evidence="1">
    <location>
        <begin position="20"/>
        <end position="69"/>
    </location>
</feature>
<dbReference type="InterPro" id="IPR038767">
    <property type="entry name" value="PF0610-like"/>
</dbReference>
<dbReference type="InterPro" id="IPR036390">
    <property type="entry name" value="WH_DNA-bd_sf"/>
</dbReference>
<sequence>MPSMQRNEDVGHGAEEVRETIRQRIIDLLCAGEMSAIEISQELHIAEKEVYAHLPHVARSVERLGKKLVIRAFRCLKCGYVFKDRQRFTRPGRCPRCKGTHLERPLYVIE</sequence>
<dbReference type="InterPro" id="IPR036388">
    <property type="entry name" value="WH-like_DNA-bd_sf"/>
</dbReference>
<dbReference type="SUPFAM" id="SSF46785">
    <property type="entry name" value="Winged helix' DNA-binding domain"/>
    <property type="match status" value="1"/>
</dbReference>
<feature type="domain" description="PF0610-like rubredoxin-like zinc beta-ribbon C-terminal" evidence="2">
    <location>
        <begin position="74"/>
        <end position="110"/>
    </location>
</feature>
<dbReference type="InterPro" id="IPR049159">
    <property type="entry name" value="PF0610-like_wHTH_N"/>
</dbReference>
<proteinExistence type="predicted"/>
<gene>
    <name evidence="3" type="ORF">TRIP_B330084</name>
</gene>
<organism evidence="3">
    <name type="scientific">Uncultured Desulfatiglans sp</name>
    <dbReference type="NCBI Taxonomy" id="1748965"/>
    <lineage>
        <taxon>Bacteria</taxon>
        <taxon>Pseudomonadati</taxon>
        <taxon>Thermodesulfobacteriota</taxon>
        <taxon>Desulfobacteria</taxon>
        <taxon>Desulfatiglandales</taxon>
        <taxon>Desulfatiglandaceae</taxon>
        <taxon>Desulfatiglans</taxon>
        <taxon>environmental samples</taxon>
    </lineage>
</organism>
<dbReference type="InterPro" id="IPR057022">
    <property type="entry name" value="PF0610-like_Zn_ribbon_C"/>
</dbReference>
<dbReference type="AlphaFoldDB" id="A0A653A7B9"/>
<dbReference type="Pfam" id="PF23470">
    <property type="entry name" value="Zn_ribbon_PF0610"/>
    <property type="match status" value="1"/>
</dbReference>
<dbReference type="Pfam" id="PF21476">
    <property type="entry name" value="PF0610-like_N"/>
    <property type="match status" value="1"/>
</dbReference>
<reference evidence="3" key="1">
    <citation type="submission" date="2018-07" db="EMBL/GenBank/DDBJ databases">
        <authorList>
            <consortium name="Genoscope - CEA"/>
            <person name="William W."/>
        </authorList>
    </citation>
    <scope>NUCLEOTIDE SEQUENCE</scope>
    <source>
        <strain evidence="3">IK1</strain>
    </source>
</reference>
<dbReference type="PANTHER" id="PTHR40663:SF2">
    <property type="entry name" value="TRANSCRIPTIONAL REGULATOR"/>
    <property type="match status" value="1"/>
</dbReference>
<accession>A0A653A7B9</accession>
<dbReference type="Gene3D" id="1.10.10.10">
    <property type="entry name" value="Winged helix-like DNA-binding domain superfamily/Winged helix DNA-binding domain"/>
    <property type="match status" value="1"/>
</dbReference>
<evidence type="ECO:0000259" key="2">
    <source>
        <dbReference type="Pfam" id="PF23470"/>
    </source>
</evidence>
<name>A0A653A7B9_UNCDX</name>
<dbReference type="PANTHER" id="PTHR40663">
    <property type="match status" value="1"/>
</dbReference>